<feature type="domain" description="CusB-like beta-barrel" evidence="6">
    <location>
        <begin position="262"/>
        <end position="337"/>
    </location>
</feature>
<dbReference type="InterPro" id="IPR058792">
    <property type="entry name" value="Beta-barrel_RND_2"/>
</dbReference>
<dbReference type="Pfam" id="PF11827">
    <property type="entry name" value="DUF3347"/>
    <property type="match status" value="1"/>
</dbReference>
<evidence type="ECO:0000259" key="3">
    <source>
        <dbReference type="Pfam" id="PF11827"/>
    </source>
</evidence>
<dbReference type="Gene3D" id="2.40.50.100">
    <property type="match status" value="1"/>
</dbReference>
<comment type="similarity">
    <text evidence="1">Belongs to the membrane fusion protein (MFP) (TC 8.A.1) family.</text>
</comment>
<dbReference type="GO" id="GO:0030288">
    <property type="term" value="C:outer membrane-bounded periplasmic space"/>
    <property type="evidence" value="ECO:0007669"/>
    <property type="project" value="TreeGrafter"/>
</dbReference>
<organism evidence="7 8">
    <name type="scientific">Microvenator marinus</name>
    <dbReference type="NCBI Taxonomy" id="2600177"/>
    <lineage>
        <taxon>Bacteria</taxon>
        <taxon>Deltaproteobacteria</taxon>
        <taxon>Bradymonadales</taxon>
        <taxon>Microvenatoraceae</taxon>
        <taxon>Microvenator</taxon>
    </lineage>
</organism>
<dbReference type="InterPro" id="IPR006143">
    <property type="entry name" value="RND_pump_MFP"/>
</dbReference>
<dbReference type="GO" id="GO:0046914">
    <property type="term" value="F:transition metal ion binding"/>
    <property type="evidence" value="ECO:0007669"/>
    <property type="project" value="TreeGrafter"/>
</dbReference>
<evidence type="ECO:0000313" key="7">
    <source>
        <dbReference type="EMBL" id="QED27839.1"/>
    </source>
</evidence>
<dbReference type="GO" id="GO:0060003">
    <property type="term" value="P:copper ion export"/>
    <property type="evidence" value="ECO:0007669"/>
    <property type="project" value="TreeGrafter"/>
</dbReference>
<evidence type="ECO:0000259" key="5">
    <source>
        <dbReference type="Pfam" id="PF25919"/>
    </source>
</evidence>
<feature type="domain" description="DUF3347" evidence="3">
    <location>
        <begin position="449"/>
        <end position="540"/>
    </location>
</feature>
<dbReference type="FunFam" id="2.40.30.170:FF:000010">
    <property type="entry name" value="Efflux RND transporter periplasmic adaptor subunit"/>
    <property type="match status" value="1"/>
</dbReference>
<dbReference type="GO" id="GO:0016020">
    <property type="term" value="C:membrane"/>
    <property type="evidence" value="ECO:0007669"/>
    <property type="project" value="InterPro"/>
</dbReference>
<evidence type="ECO:0000259" key="4">
    <source>
        <dbReference type="Pfam" id="PF19335"/>
    </source>
</evidence>
<dbReference type="InterPro" id="IPR045800">
    <property type="entry name" value="HMBD"/>
</dbReference>
<dbReference type="Pfam" id="PF25919">
    <property type="entry name" value="BSH_CusB"/>
    <property type="match status" value="1"/>
</dbReference>
<dbReference type="AlphaFoldDB" id="A0A5B8XWJ6"/>
<dbReference type="Pfam" id="PF19335">
    <property type="entry name" value="HMBD"/>
    <property type="match status" value="1"/>
</dbReference>
<dbReference type="GO" id="GO:0022857">
    <property type="term" value="F:transmembrane transporter activity"/>
    <property type="evidence" value="ECO:0007669"/>
    <property type="project" value="InterPro"/>
</dbReference>
<sequence length="599" mass="65550">MKQWIEKFRLKRVAVVLGLILAFAIGYSIASPEKEEHDEHAHAEEDGTVWTCSMHPQVKQNEPGLCPICAMDLIPLKPGGTELAPNEVEFSEHALKMARIRTAPVLRALDESSRLRLLGQVYEDESSKRMVTAWIGGRIDKLHVTVTGQKIRRGQTIATLYSPEVYAAHRELVVARAQVEGLKDASDLARRGAQTTLEAARTKLRLLGVPDTEIQKMEGESSPRTQIQIRSPFAGTVVERLAAEGSYISAGQPLYELSNLNTVWVQLEAYEADLALLELGQRVKLEFNGLPEAYEGEIAFIDPVLDASRRVAKVRVEVQNPDGRLLPGMYAQASVERSGDGAAPLVIPETAPIFTGRRSIVYVEVPGRDVPTYASREVRLGPKMGSVYPVVAGLQEAERVVIHGAFALDADLQIRGGLSMMSYADDTQENPLDDVVEINADEKTQLAAVVDAYLQIQKALAEDSHSDAIAANQTMLNAVEAIGMGNADRQLFAAAWKSVRDELLYSARSLGNSTTLEGARAPFEPMSAAIERLLKIFGNPTEKSLALAHCPMAFNNRGASWIQEEGKIDNAYFGATMRMCGEIEESVNTGAYLVEQVAK</sequence>
<dbReference type="Gene3D" id="2.40.30.170">
    <property type="match status" value="1"/>
</dbReference>
<dbReference type="GO" id="GO:0015679">
    <property type="term" value="P:plasma membrane copper ion transport"/>
    <property type="evidence" value="ECO:0007669"/>
    <property type="project" value="TreeGrafter"/>
</dbReference>
<evidence type="ECO:0000259" key="6">
    <source>
        <dbReference type="Pfam" id="PF25954"/>
    </source>
</evidence>
<dbReference type="PANTHER" id="PTHR30097:SF4">
    <property type="entry name" value="SLR6042 PROTEIN"/>
    <property type="match status" value="1"/>
</dbReference>
<proteinExistence type="inferred from homology"/>
<dbReference type="InterPro" id="IPR058790">
    <property type="entry name" value="BSH_CusB"/>
</dbReference>
<dbReference type="InterPro" id="IPR021782">
    <property type="entry name" value="DUF3347"/>
</dbReference>
<dbReference type="PANTHER" id="PTHR30097">
    <property type="entry name" value="CATION EFFLUX SYSTEM PROTEIN CUSB"/>
    <property type="match status" value="1"/>
</dbReference>
<gene>
    <name evidence="7" type="ORF">FRD01_11450</name>
</gene>
<keyword evidence="8" id="KW-1185">Reference proteome</keyword>
<dbReference type="InterPro" id="IPR051909">
    <property type="entry name" value="MFP_Cation_Efflux"/>
</dbReference>
<reference evidence="7 8" key="1">
    <citation type="submission" date="2019-08" db="EMBL/GenBank/DDBJ databases">
        <authorList>
            <person name="Liang Q."/>
        </authorList>
    </citation>
    <scope>NUCLEOTIDE SEQUENCE [LARGE SCALE GENOMIC DNA]</scope>
    <source>
        <strain evidence="7 8">V1718</strain>
    </source>
</reference>
<protein>
    <submittedName>
        <fullName evidence="7">Efflux RND transporter periplasmic adaptor subunit</fullName>
    </submittedName>
</protein>
<dbReference type="Pfam" id="PF25954">
    <property type="entry name" value="Beta-barrel_RND_2"/>
    <property type="match status" value="1"/>
</dbReference>
<accession>A0A5B8XWJ6</accession>
<evidence type="ECO:0000256" key="1">
    <source>
        <dbReference type="ARBA" id="ARBA00009477"/>
    </source>
</evidence>
<name>A0A5B8XWJ6_9DELT</name>
<dbReference type="KEGG" id="bbae:FRD01_11450"/>
<dbReference type="OrthoDB" id="9806939at2"/>
<dbReference type="SUPFAM" id="SSF111369">
    <property type="entry name" value="HlyD-like secretion proteins"/>
    <property type="match status" value="1"/>
</dbReference>
<feature type="domain" description="Heavy metal binding" evidence="4">
    <location>
        <begin position="49"/>
        <end position="75"/>
    </location>
</feature>
<dbReference type="RefSeq" id="WP_146959730.1">
    <property type="nucleotide sequence ID" value="NZ_CP042467.1"/>
</dbReference>
<dbReference type="Gene3D" id="2.40.420.20">
    <property type="match status" value="1"/>
</dbReference>
<dbReference type="EMBL" id="CP042467">
    <property type="protein sequence ID" value="QED27839.1"/>
    <property type="molecule type" value="Genomic_DNA"/>
</dbReference>
<feature type="domain" description="CusB-like barrel-sandwich hybrid" evidence="5">
    <location>
        <begin position="130"/>
        <end position="257"/>
    </location>
</feature>
<dbReference type="Proteomes" id="UP000321595">
    <property type="component" value="Chromosome"/>
</dbReference>
<evidence type="ECO:0000256" key="2">
    <source>
        <dbReference type="ARBA" id="ARBA00022448"/>
    </source>
</evidence>
<evidence type="ECO:0000313" key="8">
    <source>
        <dbReference type="Proteomes" id="UP000321595"/>
    </source>
</evidence>
<keyword evidence="2" id="KW-0813">Transport</keyword>
<dbReference type="NCBIfam" id="TIGR01730">
    <property type="entry name" value="RND_mfp"/>
    <property type="match status" value="1"/>
</dbReference>